<proteinExistence type="predicted"/>
<sequence>MPRSSRVGELQYNPEIENTVCWLRKEAKQHRNQSTSLPSPGVKLAIDLVESFDNSEEEVMANIDERTLRELVAPYLNQQPLCIEYIDLTVPFDLKSSLIHLLPTFRGLSGEDPHKHLKEFHVVFLSMIPQGVTEEQIKLRAFPFSLADKAKDWLFYAPSGSITTWNEMKKLFLEKFFPASRAANIRKEICGIKQFNGETLYEYWERFKQLCASYPQHQIPDQLLIQYFYEGFLPMDRSMINAASGGVLVNKTPTQARELIANMAANAQQFGNRQEFIPRRVNEVSTSSIDQRLDTLTSLVENLVVGHVQQVKTCGICSTTGHPTDMCPTLQDEPYEQANAVGGFPQRRYDPYLNTYNVEWRDHPNLNYGAKPFGFQQYQARQPAPQHSSSKPGMSLDEIVKALATNTQQFQQETRTSIQNLENQVSQLATAVSRLESQGSRKLPSQTIVNPKQNASTLRNGKELNTD</sequence>
<dbReference type="GeneID" id="104589313"/>
<dbReference type="RefSeq" id="XP_010245878.1">
    <property type="nucleotide sequence ID" value="XM_010247576.1"/>
</dbReference>
<dbReference type="OrthoDB" id="999762at2759"/>
<evidence type="ECO:0000313" key="3">
    <source>
        <dbReference type="Proteomes" id="UP000189703"/>
    </source>
</evidence>
<dbReference type="AlphaFoldDB" id="A0A1U7ZEK1"/>
<dbReference type="PANTHER" id="PTHR33223">
    <property type="entry name" value="CCHC-TYPE DOMAIN-CONTAINING PROTEIN"/>
    <property type="match status" value="1"/>
</dbReference>
<evidence type="ECO:0000256" key="1">
    <source>
        <dbReference type="SAM" id="MobiDB-lite"/>
    </source>
</evidence>
<dbReference type="Proteomes" id="UP000189703">
    <property type="component" value="Unplaced"/>
</dbReference>
<keyword evidence="3" id="KW-1185">Reference proteome</keyword>
<dbReference type="OMA" id="IENTVCW"/>
<dbReference type="Pfam" id="PF03732">
    <property type="entry name" value="Retrotrans_gag"/>
    <property type="match status" value="1"/>
</dbReference>
<dbReference type="eggNOG" id="KOG0017">
    <property type="taxonomic scope" value="Eukaryota"/>
</dbReference>
<organism evidence="3 4">
    <name type="scientific">Nelumbo nucifera</name>
    <name type="common">Sacred lotus</name>
    <dbReference type="NCBI Taxonomy" id="4432"/>
    <lineage>
        <taxon>Eukaryota</taxon>
        <taxon>Viridiplantae</taxon>
        <taxon>Streptophyta</taxon>
        <taxon>Embryophyta</taxon>
        <taxon>Tracheophyta</taxon>
        <taxon>Spermatophyta</taxon>
        <taxon>Magnoliopsida</taxon>
        <taxon>Proteales</taxon>
        <taxon>Nelumbonaceae</taxon>
        <taxon>Nelumbo</taxon>
    </lineage>
</organism>
<dbReference type="KEGG" id="nnu:104589313"/>
<dbReference type="InterPro" id="IPR005162">
    <property type="entry name" value="Retrotrans_gag_dom"/>
</dbReference>
<gene>
    <name evidence="4" type="primary">LOC104589313</name>
</gene>
<accession>A0A1U7ZEK1</accession>
<feature type="compositionally biased region" description="Polar residues" evidence="1">
    <location>
        <begin position="436"/>
        <end position="459"/>
    </location>
</feature>
<dbReference type="PANTHER" id="PTHR33223:SF3">
    <property type="match status" value="1"/>
</dbReference>
<dbReference type="InParanoid" id="A0A1U7ZEK1"/>
<evidence type="ECO:0000259" key="2">
    <source>
        <dbReference type="Pfam" id="PF03732"/>
    </source>
</evidence>
<feature type="region of interest" description="Disordered" evidence="1">
    <location>
        <begin position="436"/>
        <end position="467"/>
    </location>
</feature>
<reference evidence="4" key="1">
    <citation type="submission" date="2025-08" db="UniProtKB">
        <authorList>
            <consortium name="RefSeq"/>
        </authorList>
    </citation>
    <scope>IDENTIFICATION</scope>
</reference>
<name>A0A1U7ZEK1_NELNU</name>
<evidence type="ECO:0000313" key="4">
    <source>
        <dbReference type="RefSeq" id="XP_010245878.1"/>
    </source>
</evidence>
<protein>
    <submittedName>
        <fullName evidence="4">Uncharacterized protein LOC104589313</fullName>
    </submittedName>
</protein>
<feature type="domain" description="Retrotransposon gag" evidence="2">
    <location>
        <begin position="141"/>
        <end position="231"/>
    </location>
</feature>